<keyword evidence="5 12" id="KW-0597">Phosphoprotein</keyword>
<dbReference type="SUPFAM" id="SSF55874">
    <property type="entry name" value="ATPase domain of HSP90 chaperone/DNA topoisomerase II/histidine kinase"/>
    <property type="match status" value="1"/>
</dbReference>
<evidence type="ECO:0000256" key="4">
    <source>
        <dbReference type="ARBA" id="ARBA00022500"/>
    </source>
</evidence>
<protein>
    <recommendedName>
        <fullName evidence="3">Chemotaxis protein CheA</fullName>
        <ecNumber evidence="2">2.7.13.3</ecNumber>
    </recommendedName>
</protein>
<dbReference type="Pfam" id="PF02518">
    <property type="entry name" value="HATPase_c"/>
    <property type="match status" value="1"/>
</dbReference>
<dbReference type="Pfam" id="PF01627">
    <property type="entry name" value="Hpt"/>
    <property type="match status" value="1"/>
</dbReference>
<feature type="domain" description="CheW-like" evidence="15">
    <location>
        <begin position="574"/>
        <end position="706"/>
    </location>
</feature>
<feature type="domain" description="HPt" evidence="16">
    <location>
        <begin position="4"/>
        <end position="108"/>
    </location>
</feature>
<dbReference type="SMART" id="SM00073">
    <property type="entry name" value="HPT"/>
    <property type="match status" value="1"/>
</dbReference>
<evidence type="ECO:0000256" key="12">
    <source>
        <dbReference type="PROSITE-ProRule" id="PRU00110"/>
    </source>
</evidence>
<dbReference type="SUPFAM" id="SSF47226">
    <property type="entry name" value="Histidine-containing phosphotransfer domain, HPT domain"/>
    <property type="match status" value="1"/>
</dbReference>
<dbReference type="CDD" id="cd16916">
    <property type="entry name" value="HATPase_CheA-like"/>
    <property type="match status" value="1"/>
</dbReference>
<dbReference type="InterPro" id="IPR004358">
    <property type="entry name" value="Sig_transdc_His_kin-like_C"/>
</dbReference>
<evidence type="ECO:0000256" key="13">
    <source>
        <dbReference type="SAM" id="MobiDB-lite"/>
    </source>
</evidence>
<reference evidence="17 18" key="1">
    <citation type="submission" date="2015-11" db="EMBL/GenBank/DDBJ databases">
        <authorList>
            <person name="Lin W."/>
        </authorList>
    </citation>
    <scope>NUCLEOTIDE SEQUENCE [LARGE SCALE GENOMIC DNA]</scope>
    <source>
        <strain evidence="17 18">HCH-1</strain>
    </source>
</reference>
<evidence type="ECO:0000313" key="17">
    <source>
        <dbReference type="EMBL" id="KWT85372.1"/>
    </source>
</evidence>
<evidence type="ECO:0000256" key="5">
    <source>
        <dbReference type="ARBA" id="ARBA00022553"/>
    </source>
</evidence>
<dbReference type="Gene3D" id="2.30.30.40">
    <property type="entry name" value="SH3 Domains"/>
    <property type="match status" value="1"/>
</dbReference>
<dbReference type="InterPro" id="IPR037257">
    <property type="entry name" value="T2SS_E_N_sf"/>
</dbReference>
<dbReference type="Pfam" id="PF02895">
    <property type="entry name" value="H-kinase_dim"/>
    <property type="match status" value="1"/>
</dbReference>
<name>A0ABR5SF10_9BACT</name>
<dbReference type="PRINTS" id="PR00344">
    <property type="entry name" value="BCTRLSENSOR"/>
</dbReference>
<feature type="modified residue" description="Phosphohistidine" evidence="12">
    <location>
        <position position="51"/>
    </location>
</feature>
<evidence type="ECO:0000256" key="6">
    <source>
        <dbReference type="ARBA" id="ARBA00022679"/>
    </source>
</evidence>
<dbReference type="SUPFAM" id="SSF160246">
    <property type="entry name" value="EspE N-terminal domain-like"/>
    <property type="match status" value="1"/>
</dbReference>
<comment type="catalytic activity">
    <reaction evidence="1">
        <text>ATP + protein L-histidine = ADP + protein N-phospho-L-histidine.</text>
        <dbReference type="EC" id="2.7.13.3"/>
    </reaction>
</comment>
<dbReference type="Gene3D" id="1.20.120.160">
    <property type="entry name" value="HPT domain"/>
    <property type="match status" value="1"/>
</dbReference>
<comment type="caution">
    <text evidence="17">The sequence shown here is derived from an EMBL/GenBank/DDBJ whole genome shotgun (WGS) entry which is preliminary data.</text>
</comment>
<evidence type="ECO:0000259" key="15">
    <source>
        <dbReference type="PROSITE" id="PS50851"/>
    </source>
</evidence>
<dbReference type="SUPFAM" id="SSF47384">
    <property type="entry name" value="Homodimeric domain of signal transducing histidine kinase"/>
    <property type="match status" value="1"/>
</dbReference>
<evidence type="ECO:0000256" key="8">
    <source>
        <dbReference type="ARBA" id="ARBA00022777"/>
    </source>
</evidence>
<dbReference type="InterPro" id="IPR008207">
    <property type="entry name" value="Sig_transdc_His_kin_Hpt_dom"/>
</dbReference>
<dbReference type="InterPro" id="IPR002545">
    <property type="entry name" value="CheW-lke_dom"/>
</dbReference>
<keyword evidence="6 17" id="KW-0808">Transferase</keyword>
<dbReference type="PROSITE" id="PS50894">
    <property type="entry name" value="HPT"/>
    <property type="match status" value="1"/>
</dbReference>
<feature type="region of interest" description="Disordered" evidence="13">
    <location>
        <begin position="133"/>
        <end position="156"/>
    </location>
</feature>
<dbReference type="PANTHER" id="PTHR43395:SF10">
    <property type="entry name" value="CHEMOTAXIS PROTEIN CHEA"/>
    <property type="match status" value="1"/>
</dbReference>
<comment type="function">
    <text evidence="11">Involved in the transmission of sensory signals from the chemoreceptors to the flagellar motors. CheA is autophosphorylated; it can transfer its phosphate group to either CheB or CheY.</text>
</comment>
<dbReference type="PANTHER" id="PTHR43395">
    <property type="entry name" value="SENSOR HISTIDINE KINASE CHEA"/>
    <property type="match status" value="1"/>
</dbReference>
<dbReference type="Proteomes" id="UP000060487">
    <property type="component" value="Unassembled WGS sequence"/>
</dbReference>
<dbReference type="SMART" id="SM00387">
    <property type="entry name" value="HATPase_c"/>
    <property type="match status" value="1"/>
</dbReference>
<evidence type="ECO:0000259" key="14">
    <source>
        <dbReference type="PROSITE" id="PS50109"/>
    </source>
</evidence>
<dbReference type="EC" id="2.7.13.3" evidence="2"/>
<sequence>MSEEDDGLDAGKEAFKEEAAELLTELETSLLELEEHPTDEDLIGRVFRAMHTVKGSGAMFGFDDIAEFTHEVETAFDMVRNGKLAVTKELTNLTLRARDQIRTMIEASEGKATVDHKISKSIIDSLQLLTKGTAAGSPSGHEPAAQKPSKSASGDASHSVTYRIRFKPFADLFVTGTNPILLINELRQMGSCMVVAQIDAITRLEEFNPESCATYWDIILTTTLSTNAIKDVFIFVDDMCDLHVEIVDEEGEYDEAEGYMKLGEILAARGDVKIDELKKLLGKQKKVGEILVDAGIVDSGHIASALAEQQHIKEVREQRQKTTDTAASIRVPSDKLDKLVDLVGELVTVQARLSQTAIIHGEATLTSISEEVERLTWELRDSTMSIRMLPIGSTFSKFKRLVRDLSIELGKEIQMTTDGAETELDKTVIEKLNDPLVHIIRNSIDHGIERPDIREAAGKSKMGTVHLSAGHSGANVLIKIEDDGAGLDKERILKKAIDNGLIAPDAELSEKEIFGMIFAPGFSTAQKITNVSGRGVGMDVVKKNIDALRGLVEVKSRKGSGTTITLRLPLTLAIIDGLLVKIANEVFVIPLAVVEECVELSKKDIERTHGRHVSNVRGILIPYIRLREHFVIEAEEPEMEQIVITEVDDKKVGFVVDYVIGEHQTVIKSLGRVFKDIAGISGATILGDGTVALILDVPTLVRSVETHEPVTADAAG</sequence>
<keyword evidence="8" id="KW-0418">Kinase</keyword>
<dbReference type="InterPro" id="IPR036641">
    <property type="entry name" value="HPT_dom_sf"/>
</dbReference>
<evidence type="ECO:0000256" key="11">
    <source>
        <dbReference type="ARBA" id="ARBA00035100"/>
    </source>
</evidence>
<dbReference type="InterPro" id="IPR051315">
    <property type="entry name" value="Bact_Chemotaxis_CheA"/>
</dbReference>
<dbReference type="Gene3D" id="1.10.287.560">
    <property type="entry name" value="Histidine kinase CheA-like, homodimeric domain"/>
    <property type="match status" value="1"/>
</dbReference>
<dbReference type="InterPro" id="IPR037006">
    <property type="entry name" value="CheA-like_homodim_sf"/>
</dbReference>
<evidence type="ECO:0000313" key="18">
    <source>
        <dbReference type="Proteomes" id="UP000060487"/>
    </source>
</evidence>
<keyword evidence="10" id="KW-0902">Two-component regulatory system</keyword>
<dbReference type="PROSITE" id="PS50109">
    <property type="entry name" value="HIS_KIN"/>
    <property type="match status" value="1"/>
</dbReference>
<keyword evidence="4" id="KW-0145">Chemotaxis</keyword>
<gene>
    <name evidence="17" type="primary">cheA</name>
    <name evidence="17" type="ORF">ASN18_1728</name>
</gene>
<keyword evidence="18" id="KW-1185">Reference proteome</keyword>
<dbReference type="InterPro" id="IPR003594">
    <property type="entry name" value="HATPase_dom"/>
</dbReference>
<evidence type="ECO:0000256" key="2">
    <source>
        <dbReference type="ARBA" id="ARBA00012438"/>
    </source>
</evidence>
<evidence type="ECO:0000256" key="10">
    <source>
        <dbReference type="ARBA" id="ARBA00023012"/>
    </source>
</evidence>
<dbReference type="SUPFAM" id="SSF50341">
    <property type="entry name" value="CheW-like"/>
    <property type="match status" value="1"/>
</dbReference>
<dbReference type="RefSeq" id="WP_085052345.1">
    <property type="nucleotide sequence ID" value="NZ_LNQR01000062.1"/>
</dbReference>
<dbReference type="InterPro" id="IPR036097">
    <property type="entry name" value="HisK_dim/P_sf"/>
</dbReference>
<dbReference type="InterPro" id="IPR004105">
    <property type="entry name" value="CheA-like_dim"/>
</dbReference>
<evidence type="ECO:0000256" key="3">
    <source>
        <dbReference type="ARBA" id="ARBA00021495"/>
    </source>
</evidence>
<dbReference type="Pfam" id="PF01584">
    <property type="entry name" value="CheW"/>
    <property type="match status" value="1"/>
</dbReference>
<keyword evidence="7" id="KW-0547">Nucleotide-binding</keyword>
<proteinExistence type="predicted"/>
<dbReference type="InterPro" id="IPR036061">
    <property type="entry name" value="CheW-like_dom_sf"/>
</dbReference>
<dbReference type="InterPro" id="IPR005467">
    <property type="entry name" value="His_kinase_dom"/>
</dbReference>
<evidence type="ECO:0000256" key="1">
    <source>
        <dbReference type="ARBA" id="ARBA00000085"/>
    </source>
</evidence>
<dbReference type="PROSITE" id="PS50851">
    <property type="entry name" value="CHEW"/>
    <property type="match status" value="1"/>
</dbReference>
<dbReference type="CDD" id="cd00088">
    <property type="entry name" value="HPT"/>
    <property type="match status" value="1"/>
</dbReference>
<organism evidence="17 18">
    <name type="scientific">Candidatus Magnetominusculus xianensis</name>
    <dbReference type="NCBI Taxonomy" id="1748249"/>
    <lineage>
        <taxon>Bacteria</taxon>
        <taxon>Pseudomonadati</taxon>
        <taxon>Nitrospirota</taxon>
        <taxon>Nitrospiria</taxon>
        <taxon>Nitrospirales</taxon>
        <taxon>Nitrospiraceae</taxon>
        <taxon>Candidatus Magnetominusculus</taxon>
    </lineage>
</organism>
<evidence type="ECO:0000256" key="9">
    <source>
        <dbReference type="ARBA" id="ARBA00022840"/>
    </source>
</evidence>
<accession>A0ABR5SF10</accession>
<keyword evidence="9" id="KW-0067">ATP-binding</keyword>
<dbReference type="InterPro" id="IPR036890">
    <property type="entry name" value="HATPase_C_sf"/>
</dbReference>
<dbReference type="Gene3D" id="3.30.565.10">
    <property type="entry name" value="Histidine kinase-like ATPase, C-terminal domain"/>
    <property type="match status" value="1"/>
</dbReference>
<dbReference type="SMART" id="SM00260">
    <property type="entry name" value="CheW"/>
    <property type="match status" value="1"/>
</dbReference>
<dbReference type="EMBL" id="LNQR01000062">
    <property type="protein sequence ID" value="KWT85372.1"/>
    <property type="molecule type" value="Genomic_DNA"/>
</dbReference>
<dbReference type="CDD" id="cd00731">
    <property type="entry name" value="CheA_reg"/>
    <property type="match status" value="1"/>
</dbReference>
<dbReference type="GO" id="GO:0004673">
    <property type="term" value="F:protein histidine kinase activity"/>
    <property type="evidence" value="ECO:0007669"/>
    <property type="project" value="UniProtKB-EC"/>
</dbReference>
<evidence type="ECO:0000259" key="16">
    <source>
        <dbReference type="PROSITE" id="PS50894"/>
    </source>
</evidence>
<evidence type="ECO:0000256" key="7">
    <source>
        <dbReference type="ARBA" id="ARBA00022741"/>
    </source>
</evidence>
<feature type="domain" description="Histidine kinase" evidence="14">
    <location>
        <begin position="324"/>
        <end position="572"/>
    </location>
</feature>
<dbReference type="SMART" id="SM01231">
    <property type="entry name" value="H-kinase_dim"/>
    <property type="match status" value="1"/>
</dbReference>